<dbReference type="PROSITE" id="PS00028">
    <property type="entry name" value="ZINC_FINGER_C2H2_1"/>
    <property type="match status" value="1"/>
</dbReference>
<dbReference type="AlphaFoldDB" id="A0A0L6V319"/>
<comment type="caution">
    <text evidence="5">The sequence shown here is derived from an EMBL/GenBank/DDBJ whole genome shotgun (WGS) entry which is preliminary data.</text>
</comment>
<feature type="region of interest" description="Disordered" evidence="3">
    <location>
        <begin position="163"/>
        <end position="208"/>
    </location>
</feature>
<proteinExistence type="predicted"/>
<dbReference type="PANTHER" id="PTHR13309:SF0">
    <property type="entry name" value="FMR1-INTERACTING PROTEIN NUFIP1"/>
    <property type="match status" value="1"/>
</dbReference>
<dbReference type="GO" id="GO:0000492">
    <property type="term" value="P:box C/D snoRNP assembly"/>
    <property type="evidence" value="ECO:0007669"/>
    <property type="project" value="TreeGrafter"/>
</dbReference>
<keyword evidence="1" id="KW-0479">Metal-binding</keyword>
<feature type="domain" description="C2H2-type" evidence="4">
    <location>
        <begin position="24"/>
        <end position="47"/>
    </location>
</feature>
<dbReference type="InterPro" id="IPR019496">
    <property type="entry name" value="NUFIP1_cons_dom"/>
</dbReference>
<feature type="coiled-coil region" evidence="2">
    <location>
        <begin position="123"/>
        <end position="151"/>
    </location>
</feature>
<evidence type="ECO:0000313" key="5">
    <source>
        <dbReference type="EMBL" id="KNZ55168.1"/>
    </source>
</evidence>
<keyword evidence="1" id="KW-0862">Zinc</keyword>
<sequence>MSYSPYAQHFSAHQLNNSTSSHRFRCEQCKQDYYNLIDLSVHLRNHAKCDYENCKFEALPDILDLHREDRHLIFKPGREPKPKSNPKPDGPLNATIQGLGYALKTQEQIDHWIQERKKKWPTKAVVAQKLAQAEEKKKQILHQTANNYKNNHHNRRHVWVRNDQSGSAQASLQKSTGPDHLNRPPPKQTRNGSAHNRRDRNSSSTHSFLDRSGLFSKLIEKDVQQDVSDIHEVIQFLSRNSFLEGFHLKIDHPLDSYPRIEEVLP</sequence>
<dbReference type="GO" id="GO:0008270">
    <property type="term" value="F:zinc ion binding"/>
    <property type="evidence" value="ECO:0007669"/>
    <property type="project" value="UniProtKB-KW"/>
</dbReference>
<dbReference type="InterPro" id="IPR013087">
    <property type="entry name" value="Znf_C2H2_type"/>
</dbReference>
<keyword evidence="2" id="KW-0175">Coiled coil</keyword>
<evidence type="ECO:0000313" key="6">
    <source>
        <dbReference type="Proteomes" id="UP000037035"/>
    </source>
</evidence>
<evidence type="ECO:0000256" key="2">
    <source>
        <dbReference type="SAM" id="Coils"/>
    </source>
</evidence>
<evidence type="ECO:0000259" key="4">
    <source>
        <dbReference type="PROSITE" id="PS50157"/>
    </source>
</evidence>
<protein>
    <recommendedName>
        <fullName evidence="4">C2H2-type domain-containing protein</fullName>
    </recommendedName>
</protein>
<keyword evidence="6" id="KW-1185">Reference proteome</keyword>
<dbReference type="STRING" id="27349.A0A0L6V319"/>
<dbReference type="OrthoDB" id="2504357at2759"/>
<reference evidence="5 6" key="1">
    <citation type="submission" date="2015-08" db="EMBL/GenBank/DDBJ databases">
        <title>Next Generation Sequencing and Analysis of the Genome of Puccinia sorghi L Schw, the Causal Agent of Maize Common Rust.</title>
        <authorList>
            <person name="Rochi L."/>
            <person name="Burguener G."/>
            <person name="Darino M."/>
            <person name="Turjanski A."/>
            <person name="Kreff E."/>
            <person name="Dieguez M.J."/>
            <person name="Sacco F."/>
        </authorList>
    </citation>
    <scope>NUCLEOTIDE SEQUENCE [LARGE SCALE GENOMIC DNA]</scope>
    <source>
        <strain evidence="5 6">RO10H11247</strain>
    </source>
</reference>
<name>A0A0L6V319_9BASI</name>
<dbReference type="PANTHER" id="PTHR13309">
    <property type="entry name" value="NUCLEAR FRAGILE X MENTAL RETARDATION PROTEIN INTERACTING PROTEIN 1"/>
    <property type="match status" value="1"/>
</dbReference>
<evidence type="ECO:0000256" key="1">
    <source>
        <dbReference type="PROSITE-ProRule" id="PRU00042"/>
    </source>
</evidence>
<dbReference type="EMBL" id="LAVV01007668">
    <property type="protein sequence ID" value="KNZ55168.1"/>
    <property type="molecule type" value="Genomic_DNA"/>
</dbReference>
<dbReference type="VEuPathDB" id="FungiDB:VP01_274g3"/>
<dbReference type="PROSITE" id="PS50157">
    <property type="entry name" value="ZINC_FINGER_C2H2_2"/>
    <property type="match status" value="1"/>
</dbReference>
<feature type="compositionally biased region" description="Polar residues" evidence="3">
    <location>
        <begin position="163"/>
        <end position="176"/>
    </location>
</feature>
<gene>
    <name evidence="5" type="ORF">VP01_274g3</name>
</gene>
<organism evidence="5 6">
    <name type="scientific">Puccinia sorghi</name>
    <dbReference type="NCBI Taxonomy" id="27349"/>
    <lineage>
        <taxon>Eukaryota</taxon>
        <taxon>Fungi</taxon>
        <taxon>Dikarya</taxon>
        <taxon>Basidiomycota</taxon>
        <taxon>Pucciniomycotina</taxon>
        <taxon>Pucciniomycetes</taxon>
        <taxon>Pucciniales</taxon>
        <taxon>Pucciniaceae</taxon>
        <taxon>Puccinia</taxon>
    </lineage>
</organism>
<dbReference type="GO" id="GO:0005634">
    <property type="term" value="C:nucleus"/>
    <property type="evidence" value="ECO:0007669"/>
    <property type="project" value="TreeGrafter"/>
</dbReference>
<feature type="region of interest" description="Disordered" evidence="3">
    <location>
        <begin position="74"/>
        <end position="93"/>
    </location>
</feature>
<keyword evidence="1" id="KW-0863">Zinc-finger</keyword>
<dbReference type="GO" id="GO:0003723">
    <property type="term" value="F:RNA binding"/>
    <property type="evidence" value="ECO:0007669"/>
    <property type="project" value="InterPro"/>
</dbReference>
<dbReference type="InterPro" id="IPR039136">
    <property type="entry name" value="NUFIP1-like"/>
</dbReference>
<dbReference type="Proteomes" id="UP000037035">
    <property type="component" value="Unassembled WGS sequence"/>
</dbReference>
<accession>A0A0L6V319</accession>
<evidence type="ECO:0000256" key="3">
    <source>
        <dbReference type="SAM" id="MobiDB-lite"/>
    </source>
</evidence>
<dbReference type="Pfam" id="PF10453">
    <property type="entry name" value="NUFIP1"/>
    <property type="match status" value="1"/>
</dbReference>